<keyword evidence="3" id="KW-0732">Signal</keyword>
<dbReference type="Gene3D" id="3.40.190.10">
    <property type="entry name" value="Periplasmic binding protein-like II"/>
    <property type="match status" value="2"/>
</dbReference>
<dbReference type="PANTHER" id="PTHR30024:SF47">
    <property type="entry name" value="TAURINE-BINDING PERIPLASMIC PROTEIN"/>
    <property type="match status" value="1"/>
</dbReference>
<reference evidence="5 6" key="1">
    <citation type="submission" date="2024-07" db="EMBL/GenBank/DDBJ databases">
        <title>Draft sequence of the Neodothiora populina.</title>
        <authorList>
            <person name="Drown D.D."/>
            <person name="Schuette U.S."/>
            <person name="Buechlein A.B."/>
            <person name="Rusch D.R."/>
            <person name="Winton L.W."/>
            <person name="Adams G.A."/>
        </authorList>
    </citation>
    <scope>NUCLEOTIDE SEQUENCE [LARGE SCALE GENOMIC DNA]</scope>
    <source>
        <strain evidence="5 6">CPC 39397</strain>
    </source>
</reference>
<evidence type="ECO:0000256" key="2">
    <source>
        <dbReference type="ARBA" id="ARBA00010742"/>
    </source>
</evidence>
<evidence type="ECO:0000259" key="4">
    <source>
        <dbReference type="Pfam" id="PF22384"/>
    </source>
</evidence>
<name>A0ABR3PB59_9PEZI</name>
<proteinExistence type="inferred from homology"/>
<dbReference type="CDD" id="cd13637">
    <property type="entry name" value="PBP2_Ca3427_like"/>
    <property type="match status" value="1"/>
</dbReference>
<dbReference type="GeneID" id="95976967"/>
<dbReference type="RefSeq" id="XP_069199222.1">
    <property type="nucleotide sequence ID" value="XM_069348076.1"/>
</dbReference>
<dbReference type="SUPFAM" id="SSF53850">
    <property type="entry name" value="Periplasmic binding protein-like II"/>
    <property type="match status" value="1"/>
</dbReference>
<comment type="caution">
    <text evidence="5">The sequence shown here is derived from an EMBL/GenBank/DDBJ whole genome shotgun (WGS) entry which is preliminary data.</text>
</comment>
<dbReference type="EMBL" id="JBFMKM010000012">
    <property type="protein sequence ID" value="KAL1302946.1"/>
    <property type="molecule type" value="Genomic_DNA"/>
</dbReference>
<dbReference type="Pfam" id="PF22384">
    <property type="entry name" value="PBP2_Ca3427_like"/>
    <property type="match status" value="1"/>
</dbReference>
<dbReference type="Proteomes" id="UP001562354">
    <property type="component" value="Unassembled WGS sequence"/>
</dbReference>
<comment type="subcellular location">
    <subcellularLocation>
        <location evidence="1">Periplasm</location>
    </subcellularLocation>
</comment>
<evidence type="ECO:0000313" key="5">
    <source>
        <dbReference type="EMBL" id="KAL1302946.1"/>
    </source>
</evidence>
<feature type="domain" description="Ca3427-like PBP 2" evidence="4">
    <location>
        <begin position="91"/>
        <end position="188"/>
    </location>
</feature>
<evidence type="ECO:0000313" key="6">
    <source>
        <dbReference type="Proteomes" id="UP001562354"/>
    </source>
</evidence>
<accession>A0ABR3PB59</accession>
<dbReference type="PANTHER" id="PTHR30024">
    <property type="entry name" value="ALIPHATIC SULFONATES-BINDING PROTEIN-RELATED"/>
    <property type="match status" value="1"/>
</dbReference>
<evidence type="ECO:0000256" key="3">
    <source>
        <dbReference type="ARBA" id="ARBA00022729"/>
    </source>
</evidence>
<keyword evidence="6" id="KW-1185">Reference proteome</keyword>
<protein>
    <recommendedName>
        <fullName evidence="4">Ca3427-like PBP 2 domain-containing protein</fullName>
    </recommendedName>
</protein>
<dbReference type="InterPro" id="IPR054364">
    <property type="entry name" value="Ca3427-like_PBP2"/>
</dbReference>
<comment type="similarity">
    <text evidence="2">Belongs to the bacterial solute-binding protein SsuA/TauA family.</text>
</comment>
<organism evidence="5 6">
    <name type="scientific">Neodothiora populina</name>
    <dbReference type="NCBI Taxonomy" id="2781224"/>
    <lineage>
        <taxon>Eukaryota</taxon>
        <taxon>Fungi</taxon>
        <taxon>Dikarya</taxon>
        <taxon>Ascomycota</taxon>
        <taxon>Pezizomycotina</taxon>
        <taxon>Dothideomycetes</taxon>
        <taxon>Dothideomycetidae</taxon>
        <taxon>Dothideales</taxon>
        <taxon>Dothioraceae</taxon>
        <taxon>Neodothiora</taxon>
    </lineage>
</organism>
<evidence type="ECO:0000256" key="1">
    <source>
        <dbReference type="ARBA" id="ARBA00004418"/>
    </source>
</evidence>
<gene>
    <name evidence="5" type="ORF">AAFC00_003265</name>
</gene>
<sequence>MTSGERLRIGFIPEHFSTPLHFAKKHFGLDADLKPFPTGTGALTSSLKDNSIDVAIGLTEGFVADLGKTNAAKETPVYKLAGTYVDSPLCWAISVGNKSSINDKSELKGRRVGVSRIGSGSYVMSYVLADQSGWLSSSKSPFDVVPLGDFRALRNGVNDGDKADFFMWEHFTTKKFYDNGELRRVGDIHTPWPSWMIAAREATDNKLEDMAEKLNKGVGYFRDNREESVEHITGTMEYSREDAEAWLKTVEFSDNVRGVDAEVIKKTIQLLQKAAALDDKSGDAESMIAIRKASRAASS</sequence>